<comment type="caution">
    <text evidence="3">The sequence shown here is derived from an EMBL/GenBank/DDBJ whole genome shotgun (WGS) entry which is preliminary data.</text>
</comment>
<dbReference type="PANTHER" id="PTHR23248:SF9">
    <property type="entry name" value="PHOSPHOLIPID SCRAMBLASE"/>
    <property type="match status" value="1"/>
</dbReference>
<evidence type="ECO:0000256" key="1">
    <source>
        <dbReference type="ARBA" id="ARBA00005350"/>
    </source>
</evidence>
<keyword evidence="4" id="KW-1185">Reference proteome</keyword>
<evidence type="ECO:0000313" key="4">
    <source>
        <dbReference type="Proteomes" id="UP000198287"/>
    </source>
</evidence>
<accession>A0A226F6D6</accession>
<dbReference type="EMBL" id="LNIX01000001">
    <property type="protein sequence ID" value="OXA65014.1"/>
    <property type="molecule type" value="Genomic_DNA"/>
</dbReference>
<reference evidence="3 4" key="1">
    <citation type="submission" date="2015-12" db="EMBL/GenBank/DDBJ databases">
        <title>The genome of Folsomia candida.</title>
        <authorList>
            <person name="Faddeeva A."/>
            <person name="Derks M.F."/>
            <person name="Anvar Y."/>
            <person name="Smit S."/>
            <person name="Van Straalen N."/>
            <person name="Roelofs D."/>
        </authorList>
    </citation>
    <scope>NUCLEOTIDE SEQUENCE [LARGE SCALE GENOMIC DNA]</scope>
    <source>
        <strain evidence="3 4">VU population</strain>
        <tissue evidence="3">Whole body</tissue>
    </source>
</reference>
<feature type="compositionally biased region" description="Polar residues" evidence="2">
    <location>
        <begin position="87"/>
        <end position="99"/>
    </location>
</feature>
<feature type="compositionally biased region" description="Basic residues" evidence="2">
    <location>
        <begin position="30"/>
        <end position="51"/>
    </location>
</feature>
<dbReference type="GO" id="GO:0017128">
    <property type="term" value="F:phospholipid scramblase activity"/>
    <property type="evidence" value="ECO:0007669"/>
    <property type="project" value="InterPro"/>
</dbReference>
<dbReference type="InterPro" id="IPR005552">
    <property type="entry name" value="Scramblase"/>
</dbReference>
<dbReference type="PANTHER" id="PTHR23248">
    <property type="entry name" value="PHOSPHOLIPID SCRAMBLASE-RELATED"/>
    <property type="match status" value="1"/>
</dbReference>
<feature type="compositionally biased region" description="Polar residues" evidence="2">
    <location>
        <begin position="64"/>
        <end position="76"/>
    </location>
</feature>
<feature type="compositionally biased region" description="Basic and acidic residues" evidence="2">
    <location>
        <begin position="212"/>
        <end position="230"/>
    </location>
</feature>
<dbReference type="GO" id="GO:0005886">
    <property type="term" value="C:plasma membrane"/>
    <property type="evidence" value="ECO:0007669"/>
    <property type="project" value="TreeGrafter"/>
</dbReference>
<feature type="region of interest" description="Disordered" evidence="2">
    <location>
        <begin position="1"/>
        <end position="99"/>
    </location>
</feature>
<evidence type="ECO:0000313" key="3">
    <source>
        <dbReference type="EMBL" id="OXA65014.1"/>
    </source>
</evidence>
<proteinExistence type="inferred from homology"/>
<sequence length="538" mass="61669">MSRENKVYPENYQRNKTSSSSSTDSEVLSHHHQHQHRHSHDRGHRHHHHDHRDKTLPDLAQNLPACTQTSCPTSRPASKPELGAELSVQTTTTSLDSKSIVSEFPPPYWEDKLAKNTELFIELNRIPNMKQFLQGNIMIVEQFMKYPDIAMAVARDRTLAMKVMDRPLLVQEMIDVSPLLDPLGKRKGSHDGGFKRNSINPDEYYYHQMIHPTDDDKGRHSRKDNFKSREPELVVNNVKLRKGSAHSMSSLSSTDLGIVDDERGKGATSIEANSSDMTLESRATFPFDAKIAQNTPPAIKYLADSDRIFLTHHIEILDGTTACCDKQKIYYDILDAYGRLLYRAYEGPPRHCNKPSDIVIREPDGTELIVMKANFGIFKKKIDIFCPPGSYIGCVEKKSSLCSTSTFNIKNVEGDTTLIMRTNKRYYTKSYRTEFELRTFGDHNTIGRITGEWLDLPPGCFTSNLVYGVNYPKELNYNIKIGVMTAWFLIYKLYYDGSLRREIRHDLTKSEKDMIRYVENTSMLDEQGGGRKKDDFFF</sequence>
<evidence type="ECO:0000256" key="2">
    <source>
        <dbReference type="SAM" id="MobiDB-lite"/>
    </source>
</evidence>
<dbReference type="OMA" id="TANECMI"/>
<comment type="similarity">
    <text evidence="1">Belongs to the phospholipid scramblase family.</text>
</comment>
<dbReference type="AlphaFoldDB" id="A0A226F6D6"/>
<name>A0A226F6D6_FOLCA</name>
<dbReference type="Proteomes" id="UP000198287">
    <property type="component" value="Unassembled WGS sequence"/>
</dbReference>
<organism evidence="3 4">
    <name type="scientific">Folsomia candida</name>
    <name type="common">Springtail</name>
    <dbReference type="NCBI Taxonomy" id="158441"/>
    <lineage>
        <taxon>Eukaryota</taxon>
        <taxon>Metazoa</taxon>
        <taxon>Ecdysozoa</taxon>
        <taxon>Arthropoda</taxon>
        <taxon>Hexapoda</taxon>
        <taxon>Collembola</taxon>
        <taxon>Entomobryomorpha</taxon>
        <taxon>Isotomoidea</taxon>
        <taxon>Isotomidae</taxon>
        <taxon>Proisotominae</taxon>
        <taxon>Folsomia</taxon>
    </lineage>
</organism>
<dbReference type="OrthoDB" id="10574377at2759"/>
<dbReference type="Pfam" id="PF03803">
    <property type="entry name" value="Scramblase"/>
    <property type="match status" value="1"/>
</dbReference>
<feature type="region of interest" description="Disordered" evidence="2">
    <location>
        <begin position="210"/>
        <end position="230"/>
    </location>
</feature>
<protein>
    <submittedName>
        <fullName evidence="3">Phospholipid scramblase 2</fullName>
    </submittedName>
</protein>
<gene>
    <name evidence="3" type="ORF">Fcan01_03029</name>
</gene>